<feature type="region of interest" description="Disordered" evidence="1">
    <location>
        <begin position="996"/>
        <end position="1031"/>
    </location>
</feature>
<proteinExistence type="predicted"/>
<dbReference type="RGD" id="2322652">
    <property type="gene designation" value="Rad51ap2"/>
</dbReference>
<protein>
    <submittedName>
        <fullName evidence="3">RCG61915</fullName>
    </submittedName>
</protein>
<dbReference type="CTD" id="729475"/>
<dbReference type="AGR" id="RGD:2322652"/>
<feature type="domain" description="RAD51 interacting motif" evidence="2">
    <location>
        <begin position="1042"/>
        <end position="1080"/>
    </location>
</feature>
<evidence type="ECO:0000259" key="2">
    <source>
        <dbReference type="Pfam" id="PF15696"/>
    </source>
</evidence>
<feature type="compositionally biased region" description="Basic and acidic residues" evidence="1">
    <location>
        <begin position="1009"/>
        <end position="1021"/>
    </location>
</feature>
<sequence length="1081" mass="123253">MSLSRPAWPSGPAWPLSSEPPPQDPAAASPSSKRRRLKEPDGVCEAGWPLLVVPRLSEVEKVWEWSPRPFTAFLIPKSPGSSGGGRQRCDPGCGDTTFQTQNCWQSGISGRAVCSRAPGRSCEAGLKDGEGVYLGDQAEVSHAPPNTLMPHVQGVKQESEELPEKETILKEKNSVARQPRNPFLDVTFSEETKSALHEIKDRCKVDSVITSEKRENVSSSTLKIPKIQNQACLESAKPSYFRDSITKNFPEFPRDLNSNMSFVYLKEVAKKKNDKIVAYVRDFTNIFLSQNRPDAKKQKLQDKKYVHVENDFSDYSESNHQSLTIEGKIDLINLNYYRHGSIECDVRDSKKNITLTLENANLEGAERNQDYYIPTRQKESQSPNYNKSILKRKQQNWRMKKFRIIYENMNKHGEHLNLALCGDLLHKADYHSVKVRNVMIGTLGSPPNLIKVVWFNGKGENINMLQLRYYTLQKYISGNKEDSTLICHEMSTCEKQIDTQKSGVLSKYLQNSISEFLNMILKTNTVSLLDNFDSFIRNAGDGESEEGCIFKYIVNLNYLKNIIQERHIVYLTKMLTSSRLLEHNTKSTVKKRKLFKMEHVLEWAKKQNINSLTMTTKKFPVYKVCENVPLLMNFDSTEELSLTKQPSYENTNCAEQLLNMGDLAYYMFGISNSHVKSDLLFIQNNCGHINEKYYESSMCSQDLDTERKWKHKAIHLIFKFIFEDVFNVRQLCMLLSQNTSHSDQINAMAITLKINLEDLLSKIEGKIYDFVLKKEMKVTKSSSSCQVHKAIDTKKQESSFLPMDRMSSVQSASLVSKSINMEETKSVNQNNGTSAKEDGGILQEIELTNSKHFHPENESALYANHQFESDSSGENNECFQGLTAKCLSTETLPIANEFEIKSKFDLVLEELRMFHEISKENEIPSTMETHNREENYFGESNDVKEARMEIGNKLEMVETSTRDTSLLPCDVKAGLNKHKRHQSLFNWKVIPTHGGQAVPNESCPGSEEELFHSTPEEDYKKPLPKSSTFSPDEYKKETLLKGGSHVSHGISRVQPLKTCSRPIRVGLSRRARLKQLHPYLK</sequence>
<gene>
    <name evidence="4" type="primary">Rad51ap2</name>
    <name evidence="3" type="ORF">rCG_61915</name>
</gene>
<dbReference type="AlphaFoldDB" id="A6HAQ0"/>
<evidence type="ECO:0000313" key="4">
    <source>
        <dbReference type="RGD" id="2322652"/>
    </source>
</evidence>
<dbReference type="Pfam" id="PF15696">
    <property type="entry name" value="RAD51_interact"/>
    <property type="match status" value="1"/>
</dbReference>
<dbReference type="EMBL" id="CH473947">
    <property type="protein sequence ID" value="EDM03105.1"/>
    <property type="molecule type" value="Genomic_DNA"/>
</dbReference>
<organism evidence="3">
    <name type="scientific">Rattus norvegicus</name>
    <name type="common">Rat</name>
    <dbReference type="NCBI Taxonomy" id="10116"/>
    <lineage>
        <taxon>Eukaryota</taxon>
        <taxon>Metazoa</taxon>
        <taxon>Chordata</taxon>
        <taxon>Craniata</taxon>
        <taxon>Vertebrata</taxon>
        <taxon>Euteleostomi</taxon>
        <taxon>Mammalia</taxon>
        <taxon>Eutheria</taxon>
        <taxon>Euarchontoglires</taxon>
        <taxon>Glires</taxon>
        <taxon>Rodentia</taxon>
        <taxon>Myomorpha</taxon>
        <taxon>Muroidea</taxon>
        <taxon>Muridae</taxon>
        <taxon>Murinae</taxon>
        <taxon>Rattus</taxon>
    </lineage>
</organism>
<name>A6HAQ0_RAT</name>
<dbReference type="PANTHER" id="PTHR39229:SF1">
    <property type="entry name" value="RAD51-ASSOCIATED PROTEIN 2"/>
    <property type="match status" value="1"/>
</dbReference>
<dbReference type="Proteomes" id="UP000234681">
    <property type="component" value="Chromosome 6"/>
</dbReference>
<dbReference type="GeneID" id="100360197"/>
<dbReference type="InterPro" id="IPR031419">
    <property type="entry name" value="RAD51_interact"/>
</dbReference>
<feature type="region of interest" description="Disordered" evidence="1">
    <location>
        <begin position="1"/>
        <end position="40"/>
    </location>
</feature>
<accession>A6HAQ0</accession>
<reference evidence="3" key="2">
    <citation type="submission" date="2005-07" db="EMBL/GenBank/DDBJ databases">
        <authorList>
            <person name="Mural R.J."/>
            <person name="Li P.W."/>
            <person name="Adams M.D."/>
            <person name="Amanatides P.G."/>
            <person name="Baden-Tillson H."/>
            <person name="Barnstead M."/>
            <person name="Chin S.H."/>
            <person name="Dew I."/>
            <person name="Evans C.A."/>
            <person name="Ferriera S."/>
            <person name="Flanigan M."/>
            <person name="Fosler C."/>
            <person name="Glodek A."/>
            <person name="Gu Z."/>
            <person name="Holt R.A."/>
            <person name="Jennings D."/>
            <person name="Kraft C.L."/>
            <person name="Lu F."/>
            <person name="Nguyen T."/>
            <person name="Nusskern D.R."/>
            <person name="Pfannkoch C.M."/>
            <person name="Sitter C."/>
            <person name="Sutton G.G."/>
            <person name="Venter J.C."/>
            <person name="Wang Z."/>
            <person name="Woodage T."/>
            <person name="Zheng X.H."/>
            <person name="Zhong F."/>
        </authorList>
    </citation>
    <scope>NUCLEOTIDE SEQUENCE</scope>
    <source>
        <strain evidence="3">BN</strain>
    </source>
</reference>
<evidence type="ECO:0000313" key="3">
    <source>
        <dbReference type="EMBL" id="EDM03105.1"/>
    </source>
</evidence>
<dbReference type="RefSeq" id="NP_001385983.1">
    <property type="nucleotide sequence ID" value="NM_001399054.1"/>
</dbReference>
<dbReference type="InterPro" id="IPR053355">
    <property type="entry name" value="RAD51-associated"/>
</dbReference>
<reference evidence="3" key="1">
    <citation type="journal article" date="2005" name="Genome Res.">
        <title>Gene and alternative splicing annotation with AIR.</title>
        <authorList>
            <person name="Florea L."/>
            <person name="Di Francesco V."/>
            <person name="Miller J."/>
            <person name="Turner R."/>
            <person name="Yao A."/>
            <person name="Harris M."/>
            <person name="Walenz B."/>
            <person name="Mobarry C."/>
            <person name="Merkulov G.V."/>
            <person name="Charlab R."/>
            <person name="Dew I."/>
            <person name="Deng Z."/>
            <person name="Istrail S."/>
            <person name="Li P."/>
            <person name="Sutton G."/>
        </authorList>
    </citation>
    <scope>NUCLEOTIDE SEQUENCE</scope>
    <source>
        <strain evidence="3">BN</strain>
    </source>
</reference>
<dbReference type="OMA" id="GGSHFPH"/>
<dbReference type="KEGG" id="rno:100360197"/>
<evidence type="ECO:0000256" key="1">
    <source>
        <dbReference type="SAM" id="MobiDB-lite"/>
    </source>
</evidence>
<dbReference type="PANTHER" id="PTHR39229">
    <property type="entry name" value="MCG1037962"/>
    <property type="match status" value="1"/>
</dbReference>